<organism evidence="1 2">
    <name type="scientific">Adineta steineri</name>
    <dbReference type="NCBI Taxonomy" id="433720"/>
    <lineage>
        <taxon>Eukaryota</taxon>
        <taxon>Metazoa</taxon>
        <taxon>Spiralia</taxon>
        <taxon>Gnathifera</taxon>
        <taxon>Rotifera</taxon>
        <taxon>Eurotatoria</taxon>
        <taxon>Bdelloidea</taxon>
        <taxon>Adinetida</taxon>
        <taxon>Adinetidae</taxon>
        <taxon>Adineta</taxon>
    </lineage>
</organism>
<dbReference type="Proteomes" id="UP000663868">
    <property type="component" value="Unassembled WGS sequence"/>
</dbReference>
<evidence type="ECO:0000313" key="1">
    <source>
        <dbReference type="EMBL" id="CAF4334120.1"/>
    </source>
</evidence>
<feature type="non-terminal residue" evidence="1">
    <location>
        <position position="86"/>
    </location>
</feature>
<gene>
    <name evidence="1" type="ORF">KXQ929_LOCUS47340</name>
</gene>
<protein>
    <submittedName>
        <fullName evidence="1">Uncharacterized protein</fullName>
    </submittedName>
</protein>
<evidence type="ECO:0000313" key="2">
    <source>
        <dbReference type="Proteomes" id="UP000663868"/>
    </source>
</evidence>
<name>A0A820K4H3_9BILA</name>
<reference evidence="1" key="1">
    <citation type="submission" date="2021-02" db="EMBL/GenBank/DDBJ databases">
        <authorList>
            <person name="Nowell W R."/>
        </authorList>
    </citation>
    <scope>NUCLEOTIDE SEQUENCE</scope>
</reference>
<sequence length="86" mass="10189">MNDWMKNVKHDIYNKTDIFTIILVDKLFELVLSKYSRSILLLPNIDTIMNFIICMRDNTSVKVNISEINNFINNGKEIVHDLLRFK</sequence>
<comment type="caution">
    <text evidence="1">The sequence shown here is derived from an EMBL/GenBank/DDBJ whole genome shotgun (WGS) entry which is preliminary data.</text>
</comment>
<accession>A0A820K4H3</accession>
<proteinExistence type="predicted"/>
<dbReference type="EMBL" id="CAJOBB010016958">
    <property type="protein sequence ID" value="CAF4334120.1"/>
    <property type="molecule type" value="Genomic_DNA"/>
</dbReference>
<dbReference type="AlphaFoldDB" id="A0A820K4H3"/>